<dbReference type="InterPro" id="IPR011009">
    <property type="entry name" value="Kinase-like_dom_sf"/>
</dbReference>
<keyword evidence="1" id="KW-0597">Phosphoprotein</keyword>
<gene>
    <name evidence="9" type="primary">LOC107030472</name>
</gene>
<keyword evidence="6" id="KW-0472">Membrane</keyword>
<dbReference type="GeneID" id="107030472"/>
<dbReference type="PROSITE" id="PS00109">
    <property type="entry name" value="PROTEIN_KINASE_TYR"/>
    <property type="match status" value="1"/>
</dbReference>
<protein>
    <submittedName>
        <fullName evidence="9">Probable protein kinase At2g41970</fullName>
    </submittedName>
</protein>
<feature type="transmembrane region" description="Helical" evidence="6">
    <location>
        <begin position="12"/>
        <end position="33"/>
    </location>
</feature>
<dbReference type="Gene3D" id="3.30.200.20">
    <property type="entry name" value="Phosphorylase Kinase, domain 1"/>
    <property type="match status" value="1"/>
</dbReference>
<reference evidence="8" key="1">
    <citation type="journal article" date="2014" name="Nat. Genet.">
        <title>The genome of the stress-tolerant wild tomato species Solanum pennellii.</title>
        <authorList>
            <person name="Bolger A."/>
            <person name="Scossa F."/>
            <person name="Bolger M.E."/>
            <person name="Lanz C."/>
            <person name="Maumus F."/>
            <person name="Tohge T."/>
            <person name="Quesneville H."/>
            <person name="Alseekh S."/>
            <person name="Sorensen I."/>
            <person name="Lichtenstein G."/>
            <person name="Fich E.A."/>
            <person name="Conte M."/>
            <person name="Keller H."/>
            <person name="Schneeberger K."/>
            <person name="Schwacke R."/>
            <person name="Ofner I."/>
            <person name="Vrebalov J."/>
            <person name="Xu Y."/>
            <person name="Osorio S."/>
            <person name="Aflitos S.A."/>
            <person name="Schijlen E."/>
            <person name="Jimenez-Gomez J.M."/>
            <person name="Ryngajllo M."/>
            <person name="Kimura S."/>
            <person name="Kumar R."/>
            <person name="Koenig D."/>
            <person name="Headland L.R."/>
            <person name="Maloof J.N."/>
            <person name="Sinha N."/>
            <person name="van Ham R.C."/>
            <person name="Lankhorst R.K."/>
            <person name="Mao L."/>
            <person name="Vogel A."/>
            <person name="Arsova B."/>
            <person name="Panstruga R."/>
            <person name="Fei Z."/>
            <person name="Rose J.K."/>
            <person name="Zamir D."/>
            <person name="Carrari F."/>
            <person name="Giovannoni J.J."/>
            <person name="Weigel D."/>
            <person name="Usadel B."/>
            <person name="Fernie A.R."/>
        </authorList>
    </citation>
    <scope>NUCLEOTIDE SEQUENCE [LARGE SCALE GENOMIC DNA]</scope>
    <source>
        <strain evidence="8">cv. LA0716</strain>
    </source>
</reference>
<evidence type="ECO:0000256" key="5">
    <source>
        <dbReference type="ARBA" id="ARBA00022840"/>
    </source>
</evidence>
<name>A0ABM1HLD2_SOLPN</name>
<dbReference type="GO" id="GO:0016301">
    <property type="term" value="F:kinase activity"/>
    <property type="evidence" value="ECO:0007669"/>
    <property type="project" value="UniProtKB-KW"/>
</dbReference>
<accession>A0ABM1HLD2</accession>
<dbReference type="PROSITE" id="PS50011">
    <property type="entry name" value="PROTEIN_KINASE_DOM"/>
    <property type="match status" value="1"/>
</dbReference>
<evidence type="ECO:0000259" key="7">
    <source>
        <dbReference type="PROSITE" id="PS50011"/>
    </source>
</evidence>
<dbReference type="RefSeq" id="XP_015087230.1">
    <property type="nucleotide sequence ID" value="XM_015231744.1"/>
</dbReference>
<evidence type="ECO:0000256" key="2">
    <source>
        <dbReference type="ARBA" id="ARBA00022679"/>
    </source>
</evidence>
<dbReference type="Pfam" id="PF07714">
    <property type="entry name" value="PK_Tyr_Ser-Thr"/>
    <property type="match status" value="1"/>
</dbReference>
<keyword evidence="3" id="KW-0547">Nucleotide-binding</keyword>
<dbReference type="InterPro" id="IPR000719">
    <property type="entry name" value="Prot_kinase_dom"/>
</dbReference>
<dbReference type="SUPFAM" id="SSF56112">
    <property type="entry name" value="Protein kinase-like (PK-like)"/>
    <property type="match status" value="1"/>
</dbReference>
<dbReference type="PANTHER" id="PTHR47983:SF21">
    <property type="entry name" value="PROTEIN KINASE DOMAIN-CONTAINING PROTEIN"/>
    <property type="match status" value="1"/>
</dbReference>
<keyword evidence="4 9" id="KW-0418">Kinase</keyword>
<dbReference type="InterPro" id="IPR001245">
    <property type="entry name" value="Ser-Thr/Tyr_kinase_cat_dom"/>
</dbReference>
<dbReference type="Gene3D" id="1.10.510.10">
    <property type="entry name" value="Transferase(Phosphotransferase) domain 1"/>
    <property type="match status" value="1"/>
</dbReference>
<evidence type="ECO:0000313" key="8">
    <source>
        <dbReference type="Proteomes" id="UP000694930"/>
    </source>
</evidence>
<keyword evidence="6" id="KW-1133">Transmembrane helix</keyword>
<dbReference type="InterPro" id="IPR020635">
    <property type="entry name" value="Tyr_kinase_cat_dom"/>
</dbReference>
<evidence type="ECO:0000256" key="3">
    <source>
        <dbReference type="ARBA" id="ARBA00022741"/>
    </source>
</evidence>
<evidence type="ECO:0000256" key="1">
    <source>
        <dbReference type="ARBA" id="ARBA00022553"/>
    </source>
</evidence>
<keyword evidence="6" id="KW-0812">Transmembrane</keyword>
<keyword evidence="5" id="KW-0067">ATP-binding</keyword>
<dbReference type="InterPro" id="IPR052101">
    <property type="entry name" value="Plant_StressResp_Kinase"/>
</dbReference>
<evidence type="ECO:0000256" key="4">
    <source>
        <dbReference type="ARBA" id="ARBA00022777"/>
    </source>
</evidence>
<organism evidence="8 9">
    <name type="scientific">Solanum pennellii</name>
    <name type="common">Tomato</name>
    <name type="synonym">Lycopersicon pennellii</name>
    <dbReference type="NCBI Taxonomy" id="28526"/>
    <lineage>
        <taxon>Eukaryota</taxon>
        <taxon>Viridiplantae</taxon>
        <taxon>Streptophyta</taxon>
        <taxon>Embryophyta</taxon>
        <taxon>Tracheophyta</taxon>
        <taxon>Spermatophyta</taxon>
        <taxon>Magnoliopsida</taxon>
        <taxon>eudicotyledons</taxon>
        <taxon>Gunneridae</taxon>
        <taxon>Pentapetalae</taxon>
        <taxon>asterids</taxon>
        <taxon>lamiids</taxon>
        <taxon>Solanales</taxon>
        <taxon>Solanaceae</taxon>
        <taxon>Solanoideae</taxon>
        <taxon>Solaneae</taxon>
        <taxon>Solanum</taxon>
        <taxon>Solanum subgen. Lycopersicon</taxon>
    </lineage>
</organism>
<dbReference type="Proteomes" id="UP000694930">
    <property type="component" value="Chromosome 9"/>
</dbReference>
<sequence length="359" mass="39594">MSSSLESNLVNYGFLIISAILSIIFISSIKSIINFIKDTLHHSPNQGGESNEAPPQEVVPIEVLPDMSLDEINILTDNFAEKGLIAEGSYGRVYGATLSNEQKLAIKKLDTDSSAESDTVFADQVQIVSGLKHEHFVTLLGYCFLEANNRILVYESATMGTLHDVLHGKKGVENAEAGLVLTWNQRVEIACAVASGLEYLHKHDEPIIHRDVRSSNVLLFNDFTAKVADFDLTNQSSEDSTRVQESYGYHGPEYALGEKITDRSDVYSFAVVLLELFTGRKAVDYTMPEGEQSLVTWATPLLSDDKVKECVDPKLNNEYPPKAVAKVAALVGLCIQEEPLFRPNMSIMVKALQPLLNVD</sequence>
<dbReference type="InterPro" id="IPR008266">
    <property type="entry name" value="Tyr_kinase_AS"/>
</dbReference>
<keyword evidence="8" id="KW-1185">Reference proteome</keyword>
<feature type="domain" description="Protein kinase" evidence="7">
    <location>
        <begin position="79"/>
        <end position="356"/>
    </location>
</feature>
<keyword evidence="2" id="KW-0808">Transferase</keyword>
<evidence type="ECO:0000256" key="6">
    <source>
        <dbReference type="SAM" id="Phobius"/>
    </source>
</evidence>
<proteinExistence type="predicted"/>
<reference evidence="9" key="2">
    <citation type="submission" date="2025-08" db="UniProtKB">
        <authorList>
            <consortium name="RefSeq"/>
        </authorList>
    </citation>
    <scope>IDENTIFICATION</scope>
</reference>
<dbReference type="PANTHER" id="PTHR47983">
    <property type="entry name" value="PTO-INTERACTING PROTEIN 1-LIKE"/>
    <property type="match status" value="1"/>
</dbReference>
<evidence type="ECO:0000313" key="9">
    <source>
        <dbReference type="RefSeq" id="XP_015087230.1"/>
    </source>
</evidence>
<dbReference type="SMART" id="SM00219">
    <property type="entry name" value="TyrKc"/>
    <property type="match status" value="1"/>
</dbReference>